<accession>A0A0L6UPL4</accession>
<organism evidence="3 4">
    <name type="scientific">Puccinia sorghi</name>
    <dbReference type="NCBI Taxonomy" id="27349"/>
    <lineage>
        <taxon>Eukaryota</taxon>
        <taxon>Fungi</taxon>
        <taxon>Dikarya</taxon>
        <taxon>Basidiomycota</taxon>
        <taxon>Pucciniomycotina</taxon>
        <taxon>Pucciniomycetes</taxon>
        <taxon>Pucciniales</taxon>
        <taxon>Pucciniaceae</taxon>
        <taxon>Puccinia</taxon>
    </lineage>
</organism>
<proteinExistence type="predicted"/>
<gene>
    <name evidence="3" type="ORF">VP01_440g1</name>
</gene>
<feature type="compositionally biased region" description="Basic and acidic residues" evidence="1">
    <location>
        <begin position="510"/>
        <end position="523"/>
    </location>
</feature>
<evidence type="ECO:0000313" key="4">
    <source>
        <dbReference type="Proteomes" id="UP000037035"/>
    </source>
</evidence>
<keyword evidence="4" id="KW-1185">Reference proteome</keyword>
<keyword evidence="2" id="KW-1133">Transmembrane helix</keyword>
<sequence length="654" mass="74826">MNTLCTSSMDYDLLITFIVSVCCGACESETQLIVLEWSHWKFFYHFSFLILILLKFNAVTFRLNQVKSDPSQSISTFSPIGEKIKIVTSFGSLWLILLLFLSIQSFVCCHLFLSTIFLKSSFGFIDKNHRLFKFIHLYFSISPKLIHYFCLSFVLNFPSFIFYVFFSLHLSCLFLLSKVREREREKETKRKREKNSLIYAVIGFLDIRESSYRINEWQSSMNLKMCKDKLGEGQERESETMSINGWSQGSRRSKVDNIPHEGENLKQKGCRRSSSCLVFLGIRGPLLRPAGRSFSGTIHLRLAGPTEGRNYKPSPSFVDIRIRTVLQFHSRCHQASRSHLVFSIRMKQKKCRENKKKDMIKLTSSQGEKVTGTPSSTEKRTVGYYSGVGTAKAERELARIAHAENNRAWGYREIKSCRRNGLRIIISYKEVGLIKKKDLRMRSDRNEPDVDVVYVTTGPSGCTYRKQDQHGRRGATIQLTRAAGLGYQLRARMLHDTGPLVRVTSAGQQQEEKKKKEKKGAAKEHHRRGVSGRAGVGARLQVTCRAGRPQKPSAQKRRIFAQHITSRPSIIAGRSAIKRGNHVQRPCLLRRFELTCLCNNSKVTRMDTTDPDRLNSSSTLKASKIVLLTGNDVAYLGSWEMNKEMDVQYKCDLR</sequence>
<dbReference type="VEuPathDB" id="FungiDB:VP01_440g1"/>
<name>A0A0L6UPL4_9BASI</name>
<dbReference type="Proteomes" id="UP000037035">
    <property type="component" value="Unassembled WGS sequence"/>
</dbReference>
<feature type="transmembrane region" description="Helical" evidence="2">
    <location>
        <begin position="93"/>
        <end position="118"/>
    </location>
</feature>
<evidence type="ECO:0000256" key="2">
    <source>
        <dbReference type="SAM" id="Phobius"/>
    </source>
</evidence>
<keyword evidence="2" id="KW-0472">Membrane</keyword>
<feature type="transmembrane region" description="Helical" evidence="2">
    <location>
        <begin position="146"/>
        <end position="176"/>
    </location>
</feature>
<evidence type="ECO:0000256" key="1">
    <source>
        <dbReference type="SAM" id="MobiDB-lite"/>
    </source>
</evidence>
<evidence type="ECO:0000313" key="3">
    <source>
        <dbReference type="EMBL" id="KNZ50466.1"/>
    </source>
</evidence>
<protein>
    <submittedName>
        <fullName evidence="3">Putative signal peptide protein</fullName>
    </submittedName>
</protein>
<dbReference type="AlphaFoldDB" id="A0A0L6UPL4"/>
<keyword evidence="2" id="KW-0812">Transmembrane</keyword>
<feature type="region of interest" description="Disordered" evidence="1">
    <location>
        <begin position="503"/>
        <end position="533"/>
    </location>
</feature>
<reference evidence="3 4" key="1">
    <citation type="submission" date="2015-08" db="EMBL/GenBank/DDBJ databases">
        <title>Next Generation Sequencing and Analysis of the Genome of Puccinia sorghi L Schw, the Causal Agent of Maize Common Rust.</title>
        <authorList>
            <person name="Rochi L."/>
            <person name="Burguener G."/>
            <person name="Darino M."/>
            <person name="Turjanski A."/>
            <person name="Kreff E."/>
            <person name="Dieguez M.J."/>
            <person name="Sacco F."/>
        </authorList>
    </citation>
    <scope>NUCLEOTIDE SEQUENCE [LARGE SCALE GENOMIC DNA]</scope>
    <source>
        <strain evidence="3 4">RO10H11247</strain>
    </source>
</reference>
<comment type="caution">
    <text evidence="3">The sequence shown here is derived from an EMBL/GenBank/DDBJ whole genome shotgun (WGS) entry which is preliminary data.</text>
</comment>
<feature type="transmembrane region" description="Helical" evidence="2">
    <location>
        <begin position="44"/>
        <end position="63"/>
    </location>
</feature>
<dbReference type="EMBL" id="LAVV01009513">
    <property type="protein sequence ID" value="KNZ50466.1"/>
    <property type="molecule type" value="Genomic_DNA"/>
</dbReference>